<evidence type="ECO:0000256" key="1">
    <source>
        <dbReference type="SAM" id="MobiDB-lite"/>
    </source>
</evidence>
<reference evidence="3" key="1">
    <citation type="journal article" date="2019" name="Int. J. Syst. Evol. Microbiol.">
        <title>The Global Catalogue of Microorganisms (GCM) 10K type strain sequencing project: providing services to taxonomists for standard genome sequencing and annotation.</title>
        <authorList>
            <consortium name="The Broad Institute Genomics Platform"/>
            <consortium name="The Broad Institute Genome Sequencing Center for Infectious Disease"/>
            <person name="Wu L."/>
            <person name="Ma J."/>
        </authorList>
    </citation>
    <scope>NUCLEOTIDE SEQUENCE [LARGE SCALE GENOMIC DNA]</scope>
    <source>
        <strain evidence="3">CGMCC 4.7608</strain>
    </source>
</reference>
<feature type="region of interest" description="Disordered" evidence="1">
    <location>
        <begin position="1"/>
        <end position="64"/>
    </location>
</feature>
<sequence>MAADRSILEPASAPPMHAKELIMSKSRHSSKEAKKQPLLTPKEKRAAKHQKKHGPDGAPIIVPH</sequence>
<dbReference type="Proteomes" id="UP001595999">
    <property type="component" value="Unassembled WGS sequence"/>
</dbReference>
<organism evidence="2 3">
    <name type="scientific">Chromobacterium aquaticum</name>
    <dbReference type="NCBI Taxonomy" id="467180"/>
    <lineage>
        <taxon>Bacteria</taxon>
        <taxon>Pseudomonadati</taxon>
        <taxon>Pseudomonadota</taxon>
        <taxon>Betaproteobacteria</taxon>
        <taxon>Neisseriales</taxon>
        <taxon>Chromobacteriaceae</taxon>
        <taxon>Chromobacterium</taxon>
    </lineage>
</organism>
<gene>
    <name evidence="2" type="ORF">ACFO0R_14660</name>
</gene>
<dbReference type="RefSeq" id="WP_231461246.1">
    <property type="nucleotide sequence ID" value="NZ_JAJOHW010000025.1"/>
</dbReference>
<accession>A0ABV8ZUE6</accession>
<dbReference type="EMBL" id="JBHSEK010000009">
    <property type="protein sequence ID" value="MFC4490855.1"/>
    <property type="molecule type" value="Genomic_DNA"/>
</dbReference>
<evidence type="ECO:0000313" key="2">
    <source>
        <dbReference type="EMBL" id="MFC4490855.1"/>
    </source>
</evidence>
<keyword evidence="3" id="KW-1185">Reference proteome</keyword>
<proteinExistence type="predicted"/>
<comment type="caution">
    <text evidence="2">The sequence shown here is derived from an EMBL/GenBank/DDBJ whole genome shotgun (WGS) entry which is preliminary data.</text>
</comment>
<name>A0ABV8ZUE6_9NEIS</name>
<protein>
    <submittedName>
        <fullName evidence="2">Uncharacterized protein</fullName>
    </submittedName>
</protein>
<evidence type="ECO:0000313" key="3">
    <source>
        <dbReference type="Proteomes" id="UP001595999"/>
    </source>
</evidence>